<accession>A0A4R8XWG7</accession>
<evidence type="ECO:0000313" key="2">
    <source>
        <dbReference type="Proteomes" id="UP000298433"/>
    </source>
</evidence>
<proteinExistence type="predicted"/>
<dbReference type="OrthoDB" id="5099734at2"/>
<name>A0A4R8XWG7_9MICO</name>
<reference evidence="1 2" key="1">
    <citation type="submission" date="2019-03" db="EMBL/GenBank/DDBJ databases">
        <title>Genomics of glacier-inhabiting Cryobacterium strains.</title>
        <authorList>
            <person name="Liu Q."/>
            <person name="Xin Y.-H."/>
        </authorList>
    </citation>
    <scope>NUCLEOTIDE SEQUENCE [LARGE SCALE GENOMIC DNA]</scope>
    <source>
        <strain evidence="1 2">TMT2-48-2</strain>
    </source>
</reference>
<dbReference type="AlphaFoldDB" id="A0A4R8XWG7"/>
<protein>
    <submittedName>
        <fullName evidence="1">Uncharacterized protein</fullName>
    </submittedName>
</protein>
<dbReference type="EMBL" id="SOGN01000010">
    <property type="protein sequence ID" value="TFC83724.1"/>
    <property type="molecule type" value="Genomic_DNA"/>
</dbReference>
<gene>
    <name evidence="1" type="ORF">E3T23_01825</name>
</gene>
<dbReference type="Proteomes" id="UP000298433">
    <property type="component" value="Unassembled WGS sequence"/>
</dbReference>
<evidence type="ECO:0000313" key="1">
    <source>
        <dbReference type="EMBL" id="TFC83724.1"/>
    </source>
</evidence>
<sequence length="254" mass="28294">MTDPTLRMPNTVLRVVLDLGALPLDIPPLPPRFRHPEFDADWDEEEQVAGIFLGFDDGEFHLDILEDGVEYHFHHADGSSSDDSPWPAADTQALVDWATGFVLHVAPRLPDLLEDADEAAEWHHVGLPVYSRDYGPVPLEIIDVELEGEQLMLPWLGSGHIADEHLDGPDHPIALLWNPEHDDPDIPIARVWLHPKSGEPKARAEAGVDWAAVGLTKQEVLSWAESLYLNNHVIGDPSQMIIRAALERMAGLDR</sequence>
<dbReference type="RefSeq" id="WP_134368714.1">
    <property type="nucleotide sequence ID" value="NZ_SOGN01000010.1"/>
</dbReference>
<keyword evidence="2" id="KW-1185">Reference proteome</keyword>
<comment type="caution">
    <text evidence="1">The sequence shown here is derived from an EMBL/GenBank/DDBJ whole genome shotgun (WGS) entry which is preliminary data.</text>
</comment>
<organism evidence="1 2">
    <name type="scientific">Cryobacterium cheniae</name>
    <dbReference type="NCBI Taxonomy" id="1259262"/>
    <lineage>
        <taxon>Bacteria</taxon>
        <taxon>Bacillati</taxon>
        <taxon>Actinomycetota</taxon>
        <taxon>Actinomycetes</taxon>
        <taxon>Micrococcales</taxon>
        <taxon>Microbacteriaceae</taxon>
        <taxon>Cryobacterium</taxon>
    </lineage>
</organism>